<evidence type="ECO:0000256" key="2">
    <source>
        <dbReference type="SAM" id="Phobius"/>
    </source>
</evidence>
<organism evidence="4">
    <name type="scientific">Melampsora larici-populina (strain 98AG31 / pathotype 3-4-7)</name>
    <name type="common">Poplar leaf rust fungus</name>
    <dbReference type="NCBI Taxonomy" id="747676"/>
    <lineage>
        <taxon>Eukaryota</taxon>
        <taxon>Fungi</taxon>
        <taxon>Dikarya</taxon>
        <taxon>Basidiomycota</taxon>
        <taxon>Pucciniomycotina</taxon>
        <taxon>Pucciniomycetes</taxon>
        <taxon>Pucciniales</taxon>
        <taxon>Melampsoraceae</taxon>
        <taxon>Melampsora</taxon>
    </lineage>
</organism>
<gene>
    <name evidence="3" type="ORF">MELLADRAFT_95690</name>
</gene>
<evidence type="ECO:0000313" key="3">
    <source>
        <dbReference type="EMBL" id="EGF98443.1"/>
    </source>
</evidence>
<sequence>MEQNSSDLDACDGEDLEPLRRIWPEGSAHLEYTPKVVSKSEEDDEKVVKEQKPIKNLKARSTPGPRRSSRQQTALEIKESETLEKEAETLRHQHFEDSIDLDSLSVDEDGVPRSYYEELEAIDDTRALMNFLESDIADSSDLDACDEEEILKCIWPRGSAHFEYIPKVVSQRKDDIDDEKHINNCEPINNSKNPTDQSLLKPIPEALKDDDKRKVSLEKRIQYSNPTIKGPSQNLPASIPESPKEVKKLQETEEKPIKYLKPIRNPLNPNGRLLPAPIPKQTRHYRKKEALKEMGSEASLNMVANWCKATKPKPTPIEPVNHIDPVLIQLSKGYGSQIPSKRKRDEDINLCGWDFLDIIIPKQFFVWSLIFITLFFSIEIILVNNLMIGIDVISICNSNHQQLVVCYNTFSN</sequence>
<dbReference type="GeneID" id="18937326"/>
<dbReference type="EMBL" id="GL883176">
    <property type="protein sequence ID" value="EGF98443.1"/>
    <property type="molecule type" value="Genomic_DNA"/>
</dbReference>
<dbReference type="InParanoid" id="F4SA94"/>
<accession>F4SA94</accession>
<keyword evidence="2" id="KW-0472">Membrane</keyword>
<dbReference type="HOGENOM" id="CLU_667447_0_0_1"/>
<keyword evidence="2" id="KW-1133">Transmembrane helix</keyword>
<keyword evidence="2" id="KW-0812">Transmembrane</keyword>
<feature type="transmembrane region" description="Helical" evidence="2">
    <location>
        <begin position="364"/>
        <end position="383"/>
    </location>
</feature>
<dbReference type="RefSeq" id="XP_007418304.1">
    <property type="nucleotide sequence ID" value="XM_007418242.1"/>
</dbReference>
<keyword evidence="4" id="KW-1185">Reference proteome</keyword>
<feature type="region of interest" description="Disordered" evidence="1">
    <location>
        <begin position="34"/>
        <end position="80"/>
    </location>
</feature>
<proteinExistence type="predicted"/>
<reference evidence="4" key="1">
    <citation type="journal article" date="2011" name="Proc. Natl. Acad. Sci. U.S.A.">
        <title>Obligate biotrophy features unraveled by the genomic analysis of rust fungi.</title>
        <authorList>
            <person name="Duplessis S."/>
            <person name="Cuomo C.A."/>
            <person name="Lin Y.-C."/>
            <person name="Aerts A."/>
            <person name="Tisserant E."/>
            <person name="Veneault-Fourrey C."/>
            <person name="Joly D.L."/>
            <person name="Hacquard S."/>
            <person name="Amselem J."/>
            <person name="Cantarel B.L."/>
            <person name="Chiu R."/>
            <person name="Coutinho P.M."/>
            <person name="Feau N."/>
            <person name="Field M."/>
            <person name="Frey P."/>
            <person name="Gelhaye E."/>
            <person name="Goldberg J."/>
            <person name="Grabherr M.G."/>
            <person name="Kodira C.D."/>
            <person name="Kohler A."/>
            <person name="Kuees U."/>
            <person name="Lindquist E.A."/>
            <person name="Lucas S.M."/>
            <person name="Mago R."/>
            <person name="Mauceli E."/>
            <person name="Morin E."/>
            <person name="Murat C."/>
            <person name="Pangilinan J.L."/>
            <person name="Park R."/>
            <person name="Pearson M."/>
            <person name="Quesneville H."/>
            <person name="Rouhier N."/>
            <person name="Sakthikumar S."/>
            <person name="Salamov A.A."/>
            <person name="Schmutz J."/>
            <person name="Selles B."/>
            <person name="Shapiro H."/>
            <person name="Tanguay P."/>
            <person name="Tuskan G.A."/>
            <person name="Henrissat B."/>
            <person name="Van de Peer Y."/>
            <person name="Rouze P."/>
            <person name="Ellis J.G."/>
            <person name="Dodds P.N."/>
            <person name="Schein J.E."/>
            <person name="Zhong S."/>
            <person name="Hamelin R.C."/>
            <person name="Grigoriev I.V."/>
            <person name="Szabo L.J."/>
            <person name="Martin F."/>
        </authorList>
    </citation>
    <scope>NUCLEOTIDE SEQUENCE [LARGE SCALE GENOMIC DNA]</scope>
    <source>
        <strain evidence="4">98AG31 / pathotype 3-4-7</strain>
    </source>
</reference>
<name>F4SA94_MELLP</name>
<dbReference type="Proteomes" id="UP000001072">
    <property type="component" value="Unassembled WGS sequence"/>
</dbReference>
<evidence type="ECO:0000256" key="1">
    <source>
        <dbReference type="SAM" id="MobiDB-lite"/>
    </source>
</evidence>
<dbReference type="VEuPathDB" id="FungiDB:MELLADRAFT_95690"/>
<dbReference type="AlphaFoldDB" id="F4SA94"/>
<protein>
    <submittedName>
        <fullName evidence="3">Uncharacterized protein</fullName>
    </submittedName>
</protein>
<evidence type="ECO:0000313" key="4">
    <source>
        <dbReference type="Proteomes" id="UP000001072"/>
    </source>
</evidence>
<dbReference type="KEGG" id="mlr:MELLADRAFT_95690"/>